<reference evidence="2 3" key="1">
    <citation type="submission" date="2024-02" db="EMBL/GenBank/DDBJ databases">
        <authorList>
            <person name="Chen Y."/>
            <person name="Shah S."/>
            <person name="Dougan E. K."/>
            <person name="Thang M."/>
            <person name="Chan C."/>
        </authorList>
    </citation>
    <scope>NUCLEOTIDE SEQUENCE [LARGE SCALE GENOMIC DNA]</scope>
</reference>
<comment type="caution">
    <text evidence="2">The sequence shown here is derived from an EMBL/GenBank/DDBJ whole genome shotgun (WGS) entry which is preliminary data.</text>
</comment>
<proteinExistence type="predicted"/>
<keyword evidence="1" id="KW-1133">Transmembrane helix</keyword>
<gene>
    <name evidence="2" type="ORF">SCF082_LOCUS34820</name>
</gene>
<keyword evidence="1" id="KW-0472">Membrane</keyword>
<feature type="transmembrane region" description="Helical" evidence="1">
    <location>
        <begin position="21"/>
        <end position="46"/>
    </location>
</feature>
<protein>
    <submittedName>
        <fullName evidence="2">Ankyrin repeat and KH domain-containing protein mask</fullName>
    </submittedName>
</protein>
<evidence type="ECO:0000313" key="2">
    <source>
        <dbReference type="EMBL" id="CAK9069617.1"/>
    </source>
</evidence>
<name>A0ABP0P3V8_9DINO</name>
<evidence type="ECO:0000313" key="3">
    <source>
        <dbReference type="Proteomes" id="UP001642464"/>
    </source>
</evidence>
<sequence length="192" mass="20873">MAMSGAASPMVQQDVPKGKKVAEWALWTIATIAIMFGSAELLFGSIRGCAGVESCVEAFTFDIEKTQLNCYAIVGLSTAFILELVSLHFSYESAKPVLGLVNGLDNTFVPPVLLCVTLFVLILENMVFAFSDSPWFAAASAAGMPVYTSIYVEWLINVPILLVLAGSCALHRTVREVKRPLIITNVYIVFAW</sequence>
<dbReference type="Proteomes" id="UP001642464">
    <property type="component" value="Unassembled WGS sequence"/>
</dbReference>
<evidence type="ECO:0000256" key="1">
    <source>
        <dbReference type="SAM" id="Phobius"/>
    </source>
</evidence>
<keyword evidence="1" id="KW-0812">Transmembrane</keyword>
<feature type="transmembrane region" description="Helical" evidence="1">
    <location>
        <begin position="108"/>
        <end position="130"/>
    </location>
</feature>
<feature type="non-terminal residue" evidence="2">
    <location>
        <position position="192"/>
    </location>
</feature>
<accession>A0ABP0P3V8</accession>
<feature type="transmembrane region" description="Helical" evidence="1">
    <location>
        <begin position="150"/>
        <end position="170"/>
    </location>
</feature>
<dbReference type="EMBL" id="CAXAMM010032347">
    <property type="protein sequence ID" value="CAK9069617.1"/>
    <property type="molecule type" value="Genomic_DNA"/>
</dbReference>
<keyword evidence="3" id="KW-1185">Reference proteome</keyword>
<organism evidence="2 3">
    <name type="scientific">Durusdinium trenchii</name>
    <dbReference type="NCBI Taxonomy" id="1381693"/>
    <lineage>
        <taxon>Eukaryota</taxon>
        <taxon>Sar</taxon>
        <taxon>Alveolata</taxon>
        <taxon>Dinophyceae</taxon>
        <taxon>Suessiales</taxon>
        <taxon>Symbiodiniaceae</taxon>
        <taxon>Durusdinium</taxon>
    </lineage>
</organism>